<comment type="similarity">
    <text evidence="2">Belongs to the bacterial solute-binding protein 7 family.</text>
</comment>
<dbReference type="InterPro" id="IPR004682">
    <property type="entry name" value="TRAP_DctP"/>
</dbReference>
<reference evidence="6" key="2">
    <citation type="submission" date="2021-08" db="EMBL/GenBank/DDBJ databases">
        <authorList>
            <person name="Tani A."/>
            <person name="Ola A."/>
            <person name="Ogura Y."/>
            <person name="Katsura K."/>
            <person name="Hayashi T."/>
        </authorList>
    </citation>
    <scope>NUCLEOTIDE SEQUENCE</scope>
    <source>
        <strain evidence="6">DSM 17168</strain>
    </source>
</reference>
<evidence type="ECO:0000313" key="6">
    <source>
        <dbReference type="EMBL" id="GJE00155.1"/>
    </source>
</evidence>
<dbReference type="RefSeq" id="WP_238235037.1">
    <property type="nucleotide sequence ID" value="NZ_BPQQ01000022.1"/>
</dbReference>
<organism evidence="6 7">
    <name type="scientific">Methylobacterium isbiliense</name>
    <dbReference type="NCBI Taxonomy" id="315478"/>
    <lineage>
        <taxon>Bacteria</taxon>
        <taxon>Pseudomonadati</taxon>
        <taxon>Pseudomonadota</taxon>
        <taxon>Alphaproteobacteria</taxon>
        <taxon>Hyphomicrobiales</taxon>
        <taxon>Methylobacteriaceae</taxon>
        <taxon>Methylobacterium</taxon>
    </lineage>
</organism>
<sequence length="330" mass="35197">MTALSRRTALMIGLSAAAAVGMPHVARAATRRLRFGVASVPGSTTHRYAATFARAAAELSGGSVVVDVYPNAQLGDELQMLKAVGDGSLDVTAMTPGPASRHSKEVGLCELPYLFDSVASARLAFDQQLGRHCADLLQAKGFLTLSWGESGLRHFTANKPIRNPADLKGLKLRVPHSEPIRQTFQAMGASVESFSFAQLPEALRIGRFEAQENPINIIVSAGLNRFQSHLSLTGHIYTPLLVLFSPDVMDELSPAQQAALRKAGEAGSAASRDYAEASQRSDMSKLVAAGMTVIEDIDRRALREAAAAAIETLSAEFGTEALRRMRGLVA</sequence>
<dbReference type="InterPro" id="IPR038404">
    <property type="entry name" value="TRAP_DctP_sf"/>
</dbReference>
<accession>A0ABQ4SED0</accession>
<feature type="signal peptide" evidence="5">
    <location>
        <begin position="1"/>
        <end position="28"/>
    </location>
</feature>
<comment type="caution">
    <text evidence="6">The sequence shown here is derived from an EMBL/GenBank/DDBJ whole genome shotgun (WGS) entry which is preliminary data.</text>
</comment>
<proteinExistence type="inferred from homology"/>
<dbReference type="NCBIfam" id="NF037995">
    <property type="entry name" value="TRAP_S1"/>
    <property type="match status" value="1"/>
</dbReference>
<reference evidence="6" key="1">
    <citation type="journal article" date="2021" name="Front. Microbiol.">
        <title>Comprehensive Comparative Genomics and Phenotyping of Methylobacterium Species.</title>
        <authorList>
            <person name="Alessa O."/>
            <person name="Ogura Y."/>
            <person name="Fujitani Y."/>
            <person name="Takami H."/>
            <person name="Hayashi T."/>
            <person name="Sahin N."/>
            <person name="Tani A."/>
        </authorList>
    </citation>
    <scope>NUCLEOTIDE SEQUENCE</scope>
    <source>
        <strain evidence="6">DSM 17168</strain>
    </source>
</reference>
<dbReference type="Pfam" id="PF03480">
    <property type="entry name" value="DctP"/>
    <property type="match status" value="1"/>
</dbReference>
<evidence type="ECO:0000256" key="1">
    <source>
        <dbReference type="ARBA" id="ARBA00004196"/>
    </source>
</evidence>
<keyword evidence="3" id="KW-0813">Transport</keyword>
<dbReference type="InterPro" id="IPR018389">
    <property type="entry name" value="DctP_fam"/>
</dbReference>
<feature type="chain" id="PRO_5045591390" evidence="5">
    <location>
        <begin position="29"/>
        <end position="330"/>
    </location>
</feature>
<dbReference type="PANTHER" id="PTHR33376">
    <property type="match status" value="1"/>
</dbReference>
<dbReference type="CDD" id="cd13603">
    <property type="entry name" value="PBP2_TRAP_Siap_TeaA_like"/>
    <property type="match status" value="1"/>
</dbReference>
<evidence type="ECO:0000313" key="7">
    <source>
        <dbReference type="Proteomes" id="UP001055153"/>
    </source>
</evidence>
<dbReference type="Gene3D" id="3.40.190.170">
    <property type="entry name" value="Bacterial extracellular solute-binding protein, family 7"/>
    <property type="match status" value="1"/>
</dbReference>
<comment type="subcellular location">
    <subcellularLocation>
        <location evidence="1">Cell envelope</location>
    </subcellularLocation>
</comment>
<evidence type="ECO:0000256" key="4">
    <source>
        <dbReference type="ARBA" id="ARBA00022729"/>
    </source>
</evidence>
<keyword evidence="4 5" id="KW-0732">Signal</keyword>
<protein>
    <submittedName>
        <fullName evidence="6">Solute-binding protein</fullName>
    </submittedName>
</protein>
<gene>
    <name evidence="6" type="ORF">GMJLKIPL_2073</name>
</gene>
<name>A0ABQ4SED0_9HYPH</name>
<evidence type="ECO:0000256" key="2">
    <source>
        <dbReference type="ARBA" id="ARBA00009023"/>
    </source>
</evidence>
<evidence type="ECO:0000256" key="5">
    <source>
        <dbReference type="SAM" id="SignalP"/>
    </source>
</evidence>
<dbReference type="NCBIfam" id="TIGR00787">
    <property type="entry name" value="dctP"/>
    <property type="match status" value="1"/>
</dbReference>
<dbReference type="PROSITE" id="PS51318">
    <property type="entry name" value="TAT"/>
    <property type="match status" value="1"/>
</dbReference>
<dbReference type="InterPro" id="IPR006311">
    <property type="entry name" value="TAT_signal"/>
</dbReference>
<dbReference type="PANTHER" id="PTHR33376:SF4">
    <property type="entry name" value="SIALIC ACID-BINDING PERIPLASMIC PROTEIN SIAP"/>
    <property type="match status" value="1"/>
</dbReference>
<dbReference type="PIRSF" id="PIRSF006470">
    <property type="entry name" value="DctB"/>
    <property type="match status" value="1"/>
</dbReference>
<dbReference type="EMBL" id="BPQQ01000022">
    <property type="protein sequence ID" value="GJE00155.1"/>
    <property type="molecule type" value="Genomic_DNA"/>
</dbReference>
<dbReference type="Proteomes" id="UP001055153">
    <property type="component" value="Unassembled WGS sequence"/>
</dbReference>
<evidence type="ECO:0000256" key="3">
    <source>
        <dbReference type="ARBA" id="ARBA00022448"/>
    </source>
</evidence>
<keyword evidence="7" id="KW-1185">Reference proteome</keyword>